<dbReference type="PANTHER" id="PTHR31170:SF25">
    <property type="entry name" value="BNAA09G04570D PROTEIN"/>
    <property type="match status" value="1"/>
</dbReference>
<proteinExistence type="predicted"/>
<protein>
    <submittedName>
        <fullName evidence="2">UPF0481 protein</fullName>
    </submittedName>
</protein>
<name>A0AAQ3KKL2_9LILI</name>
<dbReference type="Pfam" id="PF03140">
    <property type="entry name" value="DUF247"/>
    <property type="match status" value="1"/>
</dbReference>
<dbReference type="PANTHER" id="PTHR31170">
    <property type="entry name" value="BNAC04G53230D PROTEIN"/>
    <property type="match status" value="1"/>
</dbReference>
<dbReference type="Proteomes" id="UP001327560">
    <property type="component" value="Chromosome 6"/>
</dbReference>
<sequence>MDSKKSSSLFSTKIAPHFDEQYSWVHQLRHKFNENVEIAGDAIADVSIFRVPEALLQIKPEAFYPQLFALGPYHHHRAELRDTERYKISAAKRVQQDLKDVSFDQLIDHLIKIDHQLRAPYERYLNFTAETLAWMMAIDGCFLLEFFKNHNQRECKVQGYASPSTKYRIIRDVMMLENQIPFAALRKILEFQNSSTEAATKALNEFVQEFIIEVSPLEIMGKILDATKHSHLLELLYFVLVPKLEQEPAPQDMEIVIDKGENHIHDNGEQGNSEDIKTVCEIIYNYLSSINPEPIRYAKELLVSKPIKFLQQIPWTEAACKLPGLSAIAKTMEQIFPRPKAEDNESNAEGASLSNSSTHTPPLMEEITIPSVTELVNAGVKFVPTNEGIDGISFDCKTATFCLPVIRLDVATEVVLRNLVVYEASSPGMSSMVFTRYTEMMNGIVDAEEDAEILRENRIILSHLKSDKEVADVWNGMGKSVRLTKVPKLDRVIKEVGEYYRMRWVIRARRFVKKYVFGSWKTLTLLAALFLLSMNALQSFCSVYSCHNWSKFINTQK</sequence>
<dbReference type="EMBL" id="CP136895">
    <property type="protein sequence ID" value="WOL10662.1"/>
    <property type="molecule type" value="Genomic_DNA"/>
</dbReference>
<keyword evidence="3" id="KW-1185">Reference proteome</keyword>
<evidence type="ECO:0000313" key="2">
    <source>
        <dbReference type="EMBL" id="WOL10662.1"/>
    </source>
</evidence>
<gene>
    <name evidence="2" type="ORF">Cni_G19421</name>
</gene>
<reference evidence="2 3" key="1">
    <citation type="submission" date="2023-10" db="EMBL/GenBank/DDBJ databases">
        <title>Chromosome-scale genome assembly provides insights into flower coloration mechanisms of Canna indica.</title>
        <authorList>
            <person name="Li C."/>
        </authorList>
    </citation>
    <scope>NUCLEOTIDE SEQUENCE [LARGE SCALE GENOMIC DNA]</scope>
    <source>
        <tissue evidence="2">Flower</tissue>
    </source>
</reference>
<feature type="compositionally biased region" description="Polar residues" evidence="1">
    <location>
        <begin position="347"/>
        <end position="360"/>
    </location>
</feature>
<accession>A0AAQ3KKL2</accession>
<dbReference type="InterPro" id="IPR004158">
    <property type="entry name" value="DUF247_pln"/>
</dbReference>
<feature type="region of interest" description="Disordered" evidence="1">
    <location>
        <begin position="339"/>
        <end position="362"/>
    </location>
</feature>
<evidence type="ECO:0000313" key="3">
    <source>
        <dbReference type="Proteomes" id="UP001327560"/>
    </source>
</evidence>
<evidence type="ECO:0000256" key="1">
    <source>
        <dbReference type="SAM" id="MobiDB-lite"/>
    </source>
</evidence>
<dbReference type="AlphaFoldDB" id="A0AAQ3KKL2"/>
<organism evidence="2 3">
    <name type="scientific">Canna indica</name>
    <name type="common">Indian-shot</name>
    <dbReference type="NCBI Taxonomy" id="4628"/>
    <lineage>
        <taxon>Eukaryota</taxon>
        <taxon>Viridiplantae</taxon>
        <taxon>Streptophyta</taxon>
        <taxon>Embryophyta</taxon>
        <taxon>Tracheophyta</taxon>
        <taxon>Spermatophyta</taxon>
        <taxon>Magnoliopsida</taxon>
        <taxon>Liliopsida</taxon>
        <taxon>Zingiberales</taxon>
        <taxon>Cannaceae</taxon>
        <taxon>Canna</taxon>
    </lineage>
</organism>